<dbReference type="PROSITE" id="PS50045">
    <property type="entry name" value="SIGMA54_INTERACT_4"/>
    <property type="match status" value="1"/>
</dbReference>
<dbReference type="SUPFAM" id="SSF52172">
    <property type="entry name" value="CheY-like"/>
    <property type="match status" value="1"/>
</dbReference>
<dbReference type="Pfam" id="PF00072">
    <property type="entry name" value="Response_reg"/>
    <property type="match status" value="1"/>
</dbReference>
<dbReference type="Gene3D" id="1.10.8.60">
    <property type="match status" value="1"/>
</dbReference>
<keyword evidence="2" id="KW-0067">ATP-binding</keyword>
<organism evidence="8 9">
    <name type="scientific">Rubinisphaera italica</name>
    <dbReference type="NCBI Taxonomy" id="2527969"/>
    <lineage>
        <taxon>Bacteria</taxon>
        <taxon>Pseudomonadati</taxon>
        <taxon>Planctomycetota</taxon>
        <taxon>Planctomycetia</taxon>
        <taxon>Planctomycetales</taxon>
        <taxon>Planctomycetaceae</taxon>
        <taxon>Rubinisphaera</taxon>
    </lineage>
</organism>
<dbReference type="SMART" id="SM00382">
    <property type="entry name" value="AAA"/>
    <property type="match status" value="1"/>
</dbReference>
<evidence type="ECO:0000259" key="7">
    <source>
        <dbReference type="PROSITE" id="PS50110"/>
    </source>
</evidence>
<keyword evidence="5" id="KW-0597">Phosphoprotein</keyword>
<evidence type="ECO:0000313" key="9">
    <source>
        <dbReference type="Proteomes" id="UP000316095"/>
    </source>
</evidence>
<dbReference type="InterPro" id="IPR002078">
    <property type="entry name" value="Sigma_54_int"/>
</dbReference>
<dbReference type="PROSITE" id="PS00675">
    <property type="entry name" value="SIGMA54_INTERACT_1"/>
    <property type="match status" value="1"/>
</dbReference>
<dbReference type="CDD" id="cd00009">
    <property type="entry name" value="AAA"/>
    <property type="match status" value="1"/>
</dbReference>
<dbReference type="AlphaFoldDB" id="A0A5C5XGR0"/>
<keyword evidence="1" id="KW-0547">Nucleotide-binding</keyword>
<dbReference type="GO" id="GO:0005524">
    <property type="term" value="F:ATP binding"/>
    <property type="evidence" value="ECO:0007669"/>
    <property type="project" value="UniProtKB-KW"/>
</dbReference>
<dbReference type="InterPro" id="IPR009057">
    <property type="entry name" value="Homeodomain-like_sf"/>
</dbReference>
<dbReference type="InterPro" id="IPR025662">
    <property type="entry name" value="Sigma_54_int_dom_ATP-bd_1"/>
</dbReference>
<dbReference type="InterPro" id="IPR011006">
    <property type="entry name" value="CheY-like_superfamily"/>
</dbReference>
<feature type="domain" description="Response regulatory" evidence="7">
    <location>
        <begin position="37"/>
        <end position="151"/>
    </location>
</feature>
<feature type="domain" description="Sigma-54 factor interaction" evidence="6">
    <location>
        <begin position="176"/>
        <end position="405"/>
    </location>
</feature>
<dbReference type="SMART" id="SM00448">
    <property type="entry name" value="REC"/>
    <property type="match status" value="1"/>
</dbReference>
<dbReference type="GO" id="GO:0006355">
    <property type="term" value="P:regulation of DNA-templated transcription"/>
    <property type="evidence" value="ECO:0007669"/>
    <property type="project" value="InterPro"/>
</dbReference>
<dbReference type="Gene3D" id="3.40.50.2300">
    <property type="match status" value="1"/>
</dbReference>
<evidence type="ECO:0000256" key="1">
    <source>
        <dbReference type="ARBA" id="ARBA00022741"/>
    </source>
</evidence>
<evidence type="ECO:0000259" key="6">
    <source>
        <dbReference type="PROSITE" id="PS50045"/>
    </source>
</evidence>
<dbReference type="InterPro" id="IPR001789">
    <property type="entry name" value="Sig_transdc_resp-reg_receiver"/>
</dbReference>
<keyword evidence="4" id="KW-0804">Transcription</keyword>
<dbReference type="Gene3D" id="3.40.50.300">
    <property type="entry name" value="P-loop containing nucleotide triphosphate hydrolases"/>
    <property type="match status" value="1"/>
</dbReference>
<gene>
    <name evidence="8" type="primary">zraR_5</name>
    <name evidence="8" type="ORF">Pan54_26260</name>
</gene>
<comment type="caution">
    <text evidence="8">The sequence shown here is derived from an EMBL/GenBank/DDBJ whole genome shotgun (WGS) entry which is preliminary data.</text>
</comment>
<keyword evidence="3" id="KW-0805">Transcription regulation</keyword>
<dbReference type="FunFam" id="3.40.50.300:FF:000006">
    <property type="entry name" value="DNA-binding transcriptional regulator NtrC"/>
    <property type="match status" value="1"/>
</dbReference>
<reference evidence="8 9" key="1">
    <citation type="submission" date="2019-02" db="EMBL/GenBank/DDBJ databases">
        <title>Deep-cultivation of Planctomycetes and their phenomic and genomic characterization uncovers novel biology.</title>
        <authorList>
            <person name="Wiegand S."/>
            <person name="Jogler M."/>
            <person name="Boedeker C."/>
            <person name="Pinto D."/>
            <person name="Vollmers J."/>
            <person name="Rivas-Marin E."/>
            <person name="Kohn T."/>
            <person name="Peeters S.H."/>
            <person name="Heuer A."/>
            <person name="Rast P."/>
            <person name="Oberbeckmann S."/>
            <person name="Bunk B."/>
            <person name="Jeske O."/>
            <person name="Meyerdierks A."/>
            <person name="Storesund J.E."/>
            <person name="Kallscheuer N."/>
            <person name="Luecker S."/>
            <person name="Lage O.M."/>
            <person name="Pohl T."/>
            <person name="Merkel B.J."/>
            <person name="Hornburger P."/>
            <person name="Mueller R.-W."/>
            <person name="Bruemmer F."/>
            <person name="Labrenz M."/>
            <person name="Spormann A.M."/>
            <person name="Op Den Camp H."/>
            <person name="Overmann J."/>
            <person name="Amann R."/>
            <person name="Jetten M.S.M."/>
            <person name="Mascher T."/>
            <person name="Medema M.H."/>
            <person name="Devos D.P."/>
            <person name="Kaster A.-K."/>
            <person name="Ovreas L."/>
            <person name="Rohde M."/>
            <person name="Galperin M.Y."/>
            <person name="Jogler C."/>
        </authorList>
    </citation>
    <scope>NUCLEOTIDE SEQUENCE [LARGE SCALE GENOMIC DNA]</scope>
    <source>
        <strain evidence="8 9">Pan54</strain>
    </source>
</reference>
<dbReference type="InterPro" id="IPR027417">
    <property type="entry name" value="P-loop_NTPase"/>
</dbReference>
<dbReference type="Pfam" id="PF00158">
    <property type="entry name" value="Sigma54_activat"/>
    <property type="match status" value="1"/>
</dbReference>
<evidence type="ECO:0000256" key="2">
    <source>
        <dbReference type="ARBA" id="ARBA00022840"/>
    </source>
</evidence>
<dbReference type="PROSITE" id="PS00676">
    <property type="entry name" value="SIGMA54_INTERACT_2"/>
    <property type="match status" value="1"/>
</dbReference>
<evidence type="ECO:0000256" key="3">
    <source>
        <dbReference type="ARBA" id="ARBA00023015"/>
    </source>
</evidence>
<dbReference type="InterPro" id="IPR058031">
    <property type="entry name" value="AAA_lid_NorR"/>
</dbReference>
<dbReference type="InterPro" id="IPR025943">
    <property type="entry name" value="Sigma_54_int_dom_ATP-bd_2"/>
</dbReference>
<dbReference type="InterPro" id="IPR002197">
    <property type="entry name" value="HTH_Fis"/>
</dbReference>
<keyword evidence="9" id="KW-1185">Reference proteome</keyword>
<dbReference type="Pfam" id="PF02954">
    <property type="entry name" value="HTH_8"/>
    <property type="match status" value="1"/>
</dbReference>
<dbReference type="PANTHER" id="PTHR32071">
    <property type="entry name" value="TRANSCRIPTIONAL REGULATORY PROTEIN"/>
    <property type="match status" value="1"/>
</dbReference>
<dbReference type="PROSITE" id="PS50110">
    <property type="entry name" value="RESPONSE_REGULATORY"/>
    <property type="match status" value="1"/>
</dbReference>
<dbReference type="InterPro" id="IPR003593">
    <property type="entry name" value="AAA+_ATPase"/>
</dbReference>
<dbReference type="Proteomes" id="UP000316095">
    <property type="component" value="Unassembled WGS sequence"/>
</dbReference>
<accession>A0A5C5XGR0</accession>
<proteinExistence type="predicted"/>
<evidence type="ECO:0000256" key="5">
    <source>
        <dbReference type="PROSITE-ProRule" id="PRU00169"/>
    </source>
</evidence>
<dbReference type="PANTHER" id="PTHR32071:SF100">
    <property type="entry name" value="RESPONSE REGULATOR PROTEIN PILR"/>
    <property type="match status" value="1"/>
</dbReference>
<dbReference type="EMBL" id="SJPG01000001">
    <property type="protein sequence ID" value="TWT61889.1"/>
    <property type="molecule type" value="Genomic_DNA"/>
</dbReference>
<name>A0A5C5XGR0_9PLAN</name>
<evidence type="ECO:0000256" key="4">
    <source>
        <dbReference type="ARBA" id="ARBA00023163"/>
    </source>
</evidence>
<evidence type="ECO:0000313" key="8">
    <source>
        <dbReference type="EMBL" id="TWT61889.1"/>
    </source>
</evidence>
<dbReference type="GO" id="GO:0043565">
    <property type="term" value="F:sequence-specific DNA binding"/>
    <property type="evidence" value="ECO:0007669"/>
    <property type="project" value="InterPro"/>
</dbReference>
<dbReference type="SUPFAM" id="SSF52540">
    <property type="entry name" value="P-loop containing nucleoside triphosphate hydrolases"/>
    <property type="match status" value="1"/>
</dbReference>
<protein>
    <submittedName>
        <fullName evidence="8">Transcriptional regulatory protein ZraR</fullName>
    </submittedName>
</protein>
<dbReference type="PRINTS" id="PR01590">
    <property type="entry name" value="HTHFIS"/>
</dbReference>
<sequence length="502" mass="55448">MIENPLRIFTDEYAVRLRRMIGVKELTLNSPSATKLRVLFVDDESPIRDVMKLELPRMGHDPTICEDGESAMRALEKHTFDAAIIDLRMPGLSGWDVVDHIKQVSPETEIIISTGHGSMEAAIQAIRKGAYDFIPKPCKLVTIANVLKRVADKRSLTNKTIALEGRLKAAEGSCRMIGTTPPMQQVKSMISKVAPTDSAVLVLGETGTGKELVARRIHEESKRNSMPFVAVNCGALPENLVESEFFGHRKGAFTGADTPRKGLFEVANGGTLFLDELGELDKSMQVKLLRFLESGEVRRVGENEAFHVDVRIVCATHCNLKEMVAAGTFREDLYFRVNTFQIDLPPLRARKDDIPPIAMSLVERYLKRTGVPSTIFAPSTIETLKAHVWTGNVRELANAIEYSVILSGGQTILPEHLPTSVTNRVTVNLPQPVPQPVAAAPVQQEEEEEIKTLRQVEQEVILSTLEKTDGDKPATARILGIALKTLYNKLNQYEAQGLEIAG</sequence>
<dbReference type="GO" id="GO:0000160">
    <property type="term" value="P:phosphorelay signal transduction system"/>
    <property type="evidence" value="ECO:0007669"/>
    <property type="project" value="InterPro"/>
</dbReference>
<dbReference type="SUPFAM" id="SSF46689">
    <property type="entry name" value="Homeodomain-like"/>
    <property type="match status" value="1"/>
</dbReference>
<dbReference type="Pfam" id="PF25601">
    <property type="entry name" value="AAA_lid_14"/>
    <property type="match status" value="1"/>
</dbReference>
<feature type="modified residue" description="4-aspartylphosphate" evidence="5">
    <location>
        <position position="86"/>
    </location>
</feature>
<dbReference type="Gene3D" id="1.10.10.60">
    <property type="entry name" value="Homeodomain-like"/>
    <property type="match status" value="1"/>
</dbReference>